<keyword evidence="3" id="KW-1185">Reference proteome</keyword>
<feature type="region of interest" description="Disordered" evidence="1">
    <location>
        <begin position="27"/>
        <end position="51"/>
    </location>
</feature>
<dbReference type="AlphaFoldDB" id="A0A6L9XXC1"/>
<protein>
    <submittedName>
        <fullName evidence="2">Uncharacterized protein</fullName>
    </submittedName>
</protein>
<proteinExistence type="predicted"/>
<gene>
    <name evidence="2" type="ORF">G3T36_08620</name>
</gene>
<comment type="caution">
    <text evidence="2">The sequence shown here is derived from an EMBL/GenBank/DDBJ whole genome shotgun (WGS) entry which is preliminary data.</text>
</comment>
<sequence>MTIRSQNVPRATRAPLRVGMISRKRLERLARQDSATSAPAGRFDGDAEPSTPTVQAIQAHANGYARREEQRFFSRISAELTEYRMLTRALEDDLAAYEMKTDELAPPDREAIAEGRGPIFEELRRLERRISRGRRRRDELGAVIHARFTAARLRASRYYDHSDEKIAIYWGAYRRSGTQDRPVDRAPVLRRSDWLTTKEQTKLLELWQGRTDAQT</sequence>
<evidence type="ECO:0000313" key="3">
    <source>
        <dbReference type="Proteomes" id="UP000474967"/>
    </source>
</evidence>
<organism evidence="2 3">
    <name type="scientific">Leifsonia tongyongensis</name>
    <dbReference type="NCBI Taxonomy" id="1268043"/>
    <lineage>
        <taxon>Bacteria</taxon>
        <taxon>Bacillati</taxon>
        <taxon>Actinomycetota</taxon>
        <taxon>Actinomycetes</taxon>
        <taxon>Micrococcales</taxon>
        <taxon>Microbacteriaceae</taxon>
        <taxon>Leifsonia</taxon>
    </lineage>
</organism>
<evidence type="ECO:0000313" key="2">
    <source>
        <dbReference type="EMBL" id="NEN05936.1"/>
    </source>
</evidence>
<accession>A0A6L9XXC1</accession>
<name>A0A6L9XXC1_9MICO</name>
<dbReference type="EMBL" id="JAAGWY010000002">
    <property type="protein sequence ID" value="NEN05936.1"/>
    <property type="molecule type" value="Genomic_DNA"/>
</dbReference>
<dbReference type="Proteomes" id="UP000474967">
    <property type="component" value="Unassembled WGS sequence"/>
</dbReference>
<reference evidence="2 3" key="1">
    <citation type="journal article" date="2014" name="J. Microbiol.">
        <title>Diaminobutyricibacter tongyongensis gen. nov., sp. nov. and Homoserinibacter gongjuensis gen. nov., sp. nov. belong to the family Microbacteriaceae.</title>
        <authorList>
            <person name="Kim S.J."/>
            <person name="Ahn J.H."/>
            <person name="Weon H.Y."/>
            <person name="Hamada M."/>
            <person name="Suzuki K."/>
            <person name="Kwon S.W."/>
        </authorList>
    </citation>
    <scope>NUCLEOTIDE SEQUENCE [LARGE SCALE GENOMIC DNA]</scope>
    <source>
        <strain evidence="2 3">NBRC 108724</strain>
    </source>
</reference>
<evidence type="ECO:0000256" key="1">
    <source>
        <dbReference type="SAM" id="MobiDB-lite"/>
    </source>
</evidence>
<dbReference type="RefSeq" id="WP_163289351.1">
    <property type="nucleotide sequence ID" value="NZ_JAAGWY010000002.1"/>
</dbReference>